<feature type="coiled-coil region" evidence="5">
    <location>
        <begin position="1079"/>
        <end position="1190"/>
    </location>
</feature>
<dbReference type="PROSITE" id="PS50222">
    <property type="entry name" value="EF_HAND_2"/>
    <property type="match status" value="1"/>
</dbReference>
<dbReference type="PaxDb" id="30732-ENSOMEP00000021028"/>
<dbReference type="GO" id="GO:0090222">
    <property type="term" value="P:centrosome-templated microtubule nucleation"/>
    <property type="evidence" value="ECO:0007669"/>
    <property type="project" value="TreeGrafter"/>
</dbReference>
<feature type="region of interest" description="Disordered" evidence="6">
    <location>
        <begin position="248"/>
        <end position="271"/>
    </location>
</feature>
<feature type="region of interest" description="Disordered" evidence="6">
    <location>
        <begin position="906"/>
        <end position="969"/>
    </location>
</feature>
<keyword evidence="2" id="KW-0963">Cytoplasm</keyword>
<feature type="region of interest" description="Disordered" evidence="6">
    <location>
        <begin position="561"/>
        <end position="592"/>
    </location>
</feature>
<evidence type="ECO:0000256" key="3">
    <source>
        <dbReference type="ARBA" id="ARBA00022553"/>
    </source>
</evidence>
<evidence type="ECO:0000313" key="9">
    <source>
        <dbReference type="Proteomes" id="UP000261560"/>
    </source>
</evidence>
<dbReference type="GeneTree" id="ENSGT00660000095541"/>
<keyword evidence="9" id="KW-1185">Reference proteome</keyword>
<evidence type="ECO:0000256" key="2">
    <source>
        <dbReference type="ARBA" id="ARBA00022490"/>
    </source>
</evidence>
<keyword evidence="4" id="KW-0206">Cytoskeleton</keyword>
<dbReference type="InterPro" id="IPR002048">
    <property type="entry name" value="EF_hand_dom"/>
</dbReference>
<evidence type="ECO:0000256" key="6">
    <source>
        <dbReference type="SAM" id="MobiDB-lite"/>
    </source>
</evidence>
<protein>
    <submittedName>
        <fullName evidence="8">Ninein (GSK3B interacting protein)</fullName>
    </submittedName>
</protein>
<dbReference type="GO" id="GO:0051642">
    <property type="term" value="P:centrosome localization"/>
    <property type="evidence" value="ECO:0007669"/>
    <property type="project" value="TreeGrafter"/>
</dbReference>
<dbReference type="PANTHER" id="PTHR18905">
    <property type="entry name" value="NINEIN"/>
    <property type="match status" value="1"/>
</dbReference>
<feature type="domain" description="EF-hand" evidence="7">
    <location>
        <begin position="6"/>
        <end position="41"/>
    </location>
</feature>
<dbReference type="GO" id="GO:0000242">
    <property type="term" value="C:pericentriolar material"/>
    <property type="evidence" value="ECO:0007669"/>
    <property type="project" value="TreeGrafter"/>
</dbReference>
<evidence type="ECO:0000256" key="1">
    <source>
        <dbReference type="ARBA" id="ARBA00004300"/>
    </source>
</evidence>
<dbReference type="GO" id="GO:0005509">
    <property type="term" value="F:calcium ion binding"/>
    <property type="evidence" value="ECO:0007669"/>
    <property type="project" value="InterPro"/>
</dbReference>
<dbReference type="CTD" id="51199"/>
<feature type="coiled-coil region" evidence="5">
    <location>
        <begin position="614"/>
        <end position="768"/>
    </location>
</feature>
<sequence length="1370" mass="157210">MGDGQEQEERLKEVFESFDASGCGSLTPEELADLCRSLQLEDATPALLHAVLQDQDRPTARVDFQQFKNALIQVLYAAFPGAQEEQEAPPPTASPEIQPKFVKGSKRYGRRSTPEFLEPASGIPDVPDTNSTERGLEDNDDSAVPRKRERWNSQENSSEEFEAEGQMHLWNPDGPSTPRGSVAPLSVRLEAELRHACEELGVAWDGRAARSELLVLCEHLGLELGADALLDPDEQTDVQEFVSRLVTRQQPPTPSASTPYRQLKRHHSTQSFDEGGRRILAFCSGTATPLFSWLDDGAGHAAVESVLEAWMDEGVENGVEILQVLDLELDGKLNLADLTAALESELLGAKSEVLQAALASFRAEIRHLLENVEQEIREKEKIRSDLEKAEKQRTQLASEVDERHAAIERLNSLNLRKLEQEHQERLGSVRSELRKEVEQIQQHAALQREEVEAELAKIKEEESLLRDHLSISLKENRRLETELLDGAEKLEEARSQILKLQRSLENLSKDKFGELEPGSADLLLQEERLQQLRRGYEAQCRELQDRIDELQSELQDVHALSKGHAHPHKALSEELESQSPGMESDPGIGSEEAQPFSMSLEAEMMLERLKEQHLLQVEELHHQLEVKVNEFNRRLEEQQEVHEEQEASLSLRYQQELRALREEMLSVQNQNQHVEPKPAAGGEEEQLRQQLLEALRVSADLEEQLKILEVQRTEEKLQLLSEMEELKEQHAEEIRKLKEEQEELQEARAELQEEMDELERRLSAGWEQEKGALEETHENLLRVRLEEVKVKFEEEKGGLVRRLTEEWEEEKARLDQQRNETLQELLEEEMLRLVREQEEKEGSLREAWDRERAQLEEHHEEVLRRRILELQEQSEQKERRLREAWEEEKLQLEEDYEGMIQERLSQEKEKLEEEKERMEKEAAEEKERMEKEAAEEKERMEARHREAVKELSVKHGEERSALSGELQRLRDDVALERSEAGRLAQENQALRKRISALKEGDLSQEELLQTLERLKKEKSAAQRAAESFRRQSRQLEDENGLLTERNAQSAADLESLRLQLEERREGLPAEGNARVAACVSALEAELTKALEDSAQLEDRNLQLSQTLREKAARMEVMESRLSQILAERQNADKETAVLQNQLAKAQEKVKAVEDNLQAATRQSTRLKAELKGSQQEKDSLKREVALLHKKLLHVQEKNHSLEAALHTGGLQSHGKKEAVRLKEQEQRLLRQENERLQADARGLRNELLQAREKIHQLDGAVLTLSKHKPAGQTSALKALEQENAALKRELEVQREQAEGGCSSALEDLRLENEALKAQMSRLSSQLLESFQAQLVGLLPPSPHRVQRGHRGEDPENLQKLLRWNEERRSL</sequence>
<evidence type="ECO:0000313" key="8">
    <source>
        <dbReference type="Ensembl" id="ENSOMEP00000021028.1"/>
    </source>
</evidence>
<feature type="coiled-coil region" evidence="5">
    <location>
        <begin position="358"/>
        <end position="399"/>
    </location>
</feature>
<feature type="coiled-coil region" evidence="5">
    <location>
        <begin position="1215"/>
        <end position="1325"/>
    </location>
</feature>
<reference evidence="8" key="1">
    <citation type="submission" date="2025-08" db="UniProtKB">
        <authorList>
            <consortium name="Ensembl"/>
        </authorList>
    </citation>
    <scope>IDENTIFICATION</scope>
</reference>
<keyword evidence="3" id="KW-0597">Phosphoprotein</keyword>
<feature type="compositionally biased region" description="Basic and acidic residues" evidence="6">
    <location>
        <begin position="1022"/>
        <end position="1036"/>
    </location>
</feature>
<dbReference type="Proteomes" id="UP000261560">
    <property type="component" value="Unplaced"/>
</dbReference>
<proteinExistence type="predicted"/>
<dbReference type="RefSeq" id="XP_036065762.1">
    <property type="nucleotide sequence ID" value="XM_036209869.1"/>
</dbReference>
<feature type="region of interest" description="Disordered" evidence="6">
    <location>
        <begin position="1022"/>
        <end position="1048"/>
    </location>
</feature>
<dbReference type="SUPFAM" id="SSF47473">
    <property type="entry name" value="EF-hand"/>
    <property type="match status" value="1"/>
</dbReference>
<dbReference type="GeneID" id="112148138"/>
<name>A0A3B3CT65_ORYME</name>
<comment type="subcellular location">
    <subcellularLocation>
        <location evidence="1">Cytoplasm</location>
        <location evidence="1">Cytoskeleton</location>
        <location evidence="1">Microtubule organizing center</location>
        <location evidence="1">Centrosome</location>
    </subcellularLocation>
</comment>
<dbReference type="GO" id="GO:0097431">
    <property type="term" value="C:mitotic spindle pole"/>
    <property type="evidence" value="ECO:0007669"/>
    <property type="project" value="TreeGrafter"/>
</dbReference>
<dbReference type="Ensembl" id="ENSOMET00000030613.1">
    <property type="protein sequence ID" value="ENSOMEP00000021028.1"/>
    <property type="gene ID" value="ENSOMEG00000022920.1"/>
</dbReference>
<accession>A0A3B3CT65</accession>
<dbReference type="OMA" id="QKVELLX"/>
<dbReference type="PANTHER" id="PTHR18905:SF11">
    <property type="entry name" value="NINEIN"/>
    <property type="match status" value="1"/>
</dbReference>
<organism evidence="8 9">
    <name type="scientific">Oryzias melastigma</name>
    <name type="common">Marine medaka</name>
    <dbReference type="NCBI Taxonomy" id="30732"/>
    <lineage>
        <taxon>Eukaryota</taxon>
        <taxon>Metazoa</taxon>
        <taxon>Chordata</taxon>
        <taxon>Craniata</taxon>
        <taxon>Vertebrata</taxon>
        <taxon>Euteleostomi</taxon>
        <taxon>Actinopterygii</taxon>
        <taxon>Neopterygii</taxon>
        <taxon>Teleostei</taxon>
        <taxon>Neoteleostei</taxon>
        <taxon>Acanthomorphata</taxon>
        <taxon>Ovalentaria</taxon>
        <taxon>Atherinomorphae</taxon>
        <taxon>Beloniformes</taxon>
        <taxon>Adrianichthyidae</taxon>
        <taxon>Oryziinae</taxon>
        <taxon>Oryzias</taxon>
    </lineage>
</organism>
<dbReference type="Gene3D" id="1.10.238.10">
    <property type="entry name" value="EF-hand"/>
    <property type="match status" value="1"/>
</dbReference>
<dbReference type="GO" id="GO:0005814">
    <property type="term" value="C:centriole"/>
    <property type="evidence" value="ECO:0007669"/>
    <property type="project" value="TreeGrafter"/>
</dbReference>
<evidence type="ECO:0000259" key="7">
    <source>
        <dbReference type="PROSITE" id="PS50222"/>
    </source>
</evidence>
<feature type="region of interest" description="Disordered" evidence="6">
    <location>
        <begin position="83"/>
        <end position="161"/>
    </location>
</feature>
<reference evidence="8" key="2">
    <citation type="submission" date="2025-09" db="UniProtKB">
        <authorList>
            <consortium name="Ensembl"/>
        </authorList>
    </citation>
    <scope>IDENTIFICATION</scope>
</reference>
<feature type="compositionally biased region" description="Basic and acidic residues" evidence="6">
    <location>
        <begin position="143"/>
        <end position="152"/>
    </location>
</feature>
<dbReference type="InterPro" id="IPR011992">
    <property type="entry name" value="EF-hand-dom_pair"/>
</dbReference>
<dbReference type="STRING" id="30732.ENSOMEP00000021028"/>
<feature type="compositionally biased region" description="Basic and acidic residues" evidence="6">
    <location>
        <begin position="906"/>
        <end position="960"/>
    </location>
</feature>
<feature type="coiled-coil region" evidence="5">
    <location>
        <begin position="430"/>
        <end position="560"/>
    </location>
</feature>
<dbReference type="GO" id="GO:0097539">
    <property type="term" value="C:ciliary transition fiber"/>
    <property type="evidence" value="ECO:0007669"/>
    <property type="project" value="TreeGrafter"/>
</dbReference>
<keyword evidence="5" id="KW-0175">Coiled coil</keyword>
<dbReference type="GO" id="GO:0034454">
    <property type="term" value="P:microtubule anchoring at centrosome"/>
    <property type="evidence" value="ECO:0007669"/>
    <property type="project" value="TreeGrafter"/>
</dbReference>
<feature type="compositionally biased region" description="Polar residues" evidence="6">
    <location>
        <begin position="248"/>
        <end position="260"/>
    </location>
</feature>
<evidence type="ECO:0000256" key="4">
    <source>
        <dbReference type="ARBA" id="ARBA00023212"/>
    </source>
</evidence>
<evidence type="ECO:0000256" key="5">
    <source>
        <dbReference type="SAM" id="Coils"/>
    </source>
</evidence>